<comment type="subcellular location">
    <subcellularLocation>
        <location evidence="1 10">Cell membrane</location>
        <topology evidence="1 10">Multi-pass membrane protein</topology>
    </subcellularLocation>
</comment>
<evidence type="ECO:0000256" key="10">
    <source>
        <dbReference type="RuleBase" id="RU351113"/>
    </source>
</evidence>
<dbReference type="Proteomes" id="UP000037510">
    <property type="component" value="Unassembled WGS sequence"/>
</dbReference>
<organism evidence="11 12">
    <name type="scientific">Operophtera brumata</name>
    <name type="common">Winter moth</name>
    <name type="synonym">Phalaena brumata</name>
    <dbReference type="NCBI Taxonomy" id="104452"/>
    <lineage>
        <taxon>Eukaryota</taxon>
        <taxon>Metazoa</taxon>
        <taxon>Ecdysozoa</taxon>
        <taxon>Arthropoda</taxon>
        <taxon>Hexapoda</taxon>
        <taxon>Insecta</taxon>
        <taxon>Pterygota</taxon>
        <taxon>Neoptera</taxon>
        <taxon>Endopterygota</taxon>
        <taxon>Lepidoptera</taxon>
        <taxon>Glossata</taxon>
        <taxon>Ditrysia</taxon>
        <taxon>Geometroidea</taxon>
        <taxon>Geometridae</taxon>
        <taxon>Larentiinae</taxon>
        <taxon>Operophtera</taxon>
    </lineage>
</organism>
<feature type="transmembrane region" description="Helical" evidence="10">
    <location>
        <begin position="81"/>
        <end position="105"/>
    </location>
</feature>
<gene>
    <name evidence="11" type="ORF">OBRU01_03215</name>
</gene>
<feature type="transmembrane region" description="Helical" evidence="10">
    <location>
        <begin position="144"/>
        <end position="164"/>
    </location>
</feature>
<feature type="transmembrane region" description="Helical" evidence="10">
    <location>
        <begin position="391"/>
        <end position="410"/>
    </location>
</feature>
<evidence type="ECO:0000256" key="8">
    <source>
        <dbReference type="ARBA" id="ARBA00023170"/>
    </source>
</evidence>
<keyword evidence="3 10" id="KW-0716">Sensory transduction</keyword>
<evidence type="ECO:0000313" key="12">
    <source>
        <dbReference type="Proteomes" id="UP000037510"/>
    </source>
</evidence>
<reference evidence="11 12" key="1">
    <citation type="journal article" date="2015" name="Genome Biol. Evol.">
        <title>The genome of winter moth (Operophtera brumata) provides a genomic perspective on sexual dimorphism and phenology.</title>
        <authorList>
            <person name="Derks M.F."/>
            <person name="Smit S."/>
            <person name="Salis L."/>
            <person name="Schijlen E."/>
            <person name="Bossers A."/>
            <person name="Mateman C."/>
            <person name="Pijl A.S."/>
            <person name="de Ridder D."/>
            <person name="Groenen M.A."/>
            <person name="Visser M.E."/>
            <person name="Megens H.J."/>
        </authorList>
    </citation>
    <scope>NUCLEOTIDE SEQUENCE [LARGE SCALE GENOMIC DNA]</scope>
    <source>
        <strain evidence="11">WM2013NL</strain>
        <tissue evidence="11">Head and thorax</tissue>
    </source>
</reference>
<comment type="caution">
    <text evidence="11">The sequence shown here is derived from an EMBL/GenBank/DDBJ whole genome shotgun (WGS) entry which is preliminary data.</text>
</comment>
<dbReference type="GO" id="GO:0005549">
    <property type="term" value="F:odorant binding"/>
    <property type="evidence" value="ECO:0007669"/>
    <property type="project" value="InterPro"/>
</dbReference>
<name>A0A0L7LGZ8_OPEBR</name>
<dbReference type="PANTHER" id="PTHR21137">
    <property type="entry name" value="ODORANT RECEPTOR"/>
    <property type="match status" value="1"/>
</dbReference>
<comment type="caution">
    <text evidence="10">Lacks conserved residue(s) required for the propagation of feature annotation.</text>
</comment>
<dbReference type="Pfam" id="PF02949">
    <property type="entry name" value="7tm_6"/>
    <property type="match status" value="1"/>
</dbReference>
<feature type="transmembrane region" description="Helical" evidence="10">
    <location>
        <begin position="190"/>
        <end position="216"/>
    </location>
</feature>
<evidence type="ECO:0000256" key="4">
    <source>
        <dbReference type="ARBA" id="ARBA00022692"/>
    </source>
</evidence>
<keyword evidence="4 10" id="KW-0812">Transmembrane</keyword>
<keyword evidence="6 10" id="KW-1133">Transmembrane helix</keyword>
<keyword evidence="12" id="KW-1185">Reference proteome</keyword>
<feature type="transmembrane region" description="Helical" evidence="10">
    <location>
        <begin position="299"/>
        <end position="319"/>
    </location>
</feature>
<evidence type="ECO:0000256" key="7">
    <source>
        <dbReference type="ARBA" id="ARBA00023136"/>
    </source>
</evidence>
<evidence type="ECO:0000256" key="9">
    <source>
        <dbReference type="ARBA" id="ARBA00023224"/>
    </source>
</evidence>
<keyword evidence="5 10" id="KW-0552">Olfaction</keyword>
<dbReference type="EMBL" id="JTDY01001167">
    <property type="protein sequence ID" value="KOB74670.1"/>
    <property type="molecule type" value="Genomic_DNA"/>
</dbReference>
<dbReference type="AlphaFoldDB" id="A0A0L7LGZ8"/>
<dbReference type="OrthoDB" id="7550533at2759"/>
<comment type="similarity">
    <text evidence="10">Belongs to the insect chemoreceptor superfamily. Heteromeric odorant receptor channel (TC 1.A.69) family.</text>
</comment>
<sequence length="415" mass="47373">MLETVRKFGLGHCDLPTMLWNVSFMLRALTLHIDTRNNKRISPIFYVITSVAIACYFYVYLVSMVWFVFCRCMETGNVLAALIVFSLGISSEIGIVKLFFMFLYIDNVQQIVAECLANDALVVLSSRFSKNLLKTLRNVKKRAMMFWIVIINNGIVYIVKPLLLPGRHIMEDLFIIYGLEPTYESPNYELAFFLMSIGVCVTCYLPANITAFLIVITGYVEAQMLSWSEEMIHLWEDAENNYIRQHLQPDNNVVVNDPMDKEKHKVLNEYVSHRLKVIIAGHAANINILRQIEEIFRGAIALEFCLLIIGLIVELLGGLENTYMEIPFALVQVAMDCLAGQRVMDASMVFERAVYDCKWENFDKNNMKIVLLMLQNSQKTMTLSAGGITKLSFVSLMAVIKSVYSAYTTLRSTMK</sequence>
<keyword evidence="2" id="KW-1003">Cell membrane</keyword>
<dbReference type="GO" id="GO:0004984">
    <property type="term" value="F:olfactory receptor activity"/>
    <property type="evidence" value="ECO:0007669"/>
    <property type="project" value="InterPro"/>
</dbReference>
<evidence type="ECO:0000256" key="6">
    <source>
        <dbReference type="ARBA" id="ARBA00022989"/>
    </source>
</evidence>
<evidence type="ECO:0000313" key="11">
    <source>
        <dbReference type="EMBL" id="KOB74670.1"/>
    </source>
</evidence>
<dbReference type="GO" id="GO:0005886">
    <property type="term" value="C:plasma membrane"/>
    <property type="evidence" value="ECO:0007669"/>
    <property type="project" value="UniProtKB-SubCell"/>
</dbReference>
<protein>
    <recommendedName>
        <fullName evidence="10">Odorant receptor</fullName>
    </recommendedName>
</protein>
<keyword evidence="9 10" id="KW-0807">Transducer</keyword>
<dbReference type="InterPro" id="IPR004117">
    <property type="entry name" value="7tm6_olfct_rcpt"/>
</dbReference>
<evidence type="ECO:0000256" key="5">
    <source>
        <dbReference type="ARBA" id="ARBA00022725"/>
    </source>
</evidence>
<feature type="transmembrane region" description="Helical" evidence="10">
    <location>
        <begin position="44"/>
        <end position="69"/>
    </location>
</feature>
<keyword evidence="7 10" id="KW-0472">Membrane</keyword>
<dbReference type="GO" id="GO:0007165">
    <property type="term" value="P:signal transduction"/>
    <property type="evidence" value="ECO:0007669"/>
    <property type="project" value="UniProtKB-KW"/>
</dbReference>
<keyword evidence="8 10" id="KW-0675">Receptor</keyword>
<accession>A0A0L7LGZ8</accession>
<proteinExistence type="inferred from homology"/>
<evidence type="ECO:0000256" key="1">
    <source>
        <dbReference type="ARBA" id="ARBA00004651"/>
    </source>
</evidence>
<evidence type="ECO:0000256" key="3">
    <source>
        <dbReference type="ARBA" id="ARBA00022606"/>
    </source>
</evidence>
<dbReference type="PANTHER" id="PTHR21137:SF35">
    <property type="entry name" value="ODORANT RECEPTOR 19A-RELATED"/>
    <property type="match status" value="1"/>
</dbReference>
<evidence type="ECO:0000256" key="2">
    <source>
        <dbReference type="ARBA" id="ARBA00022475"/>
    </source>
</evidence>